<evidence type="ECO:0000259" key="6">
    <source>
        <dbReference type="PROSITE" id="PS51471"/>
    </source>
</evidence>
<dbReference type="AlphaFoldDB" id="A0A0C3M0U8"/>
<keyword evidence="2 5" id="KW-0479">Metal-binding</keyword>
<proteinExistence type="inferred from homology"/>
<dbReference type="GO" id="GO:0046872">
    <property type="term" value="F:metal ion binding"/>
    <property type="evidence" value="ECO:0007669"/>
    <property type="project" value="UniProtKB-KW"/>
</dbReference>
<feature type="domain" description="Fe2OG dioxygenase" evidence="6">
    <location>
        <begin position="182"/>
        <end position="285"/>
    </location>
</feature>
<accession>A0A0C3M0U8</accession>
<gene>
    <name evidence="7" type="ORF">M407DRAFT_192791</name>
</gene>
<dbReference type="GO" id="GO:0016491">
    <property type="term" value="F:oxidoreductase activity"/>
    <property type="evidence" value="ECO:0007669"/>
    <property type="project" value="UniProtKB-KW"/>
</dbReference>
<keyword evidence="8" id="KW-1185">Reference proteome</keyword>
<comment type="similarity">
    <text evidence="1 5">Belongs to the iron/ascorbate-dependent oxidoreductase family.</text>
</comment>
<dbReference type="InterPro" id="IPR044861">
    <property type="entry name" value="IPNS-like_FE2OG_OXY"/>
</dbReference>
<name>A0A0C3M0U8_9AGAM</name>
<dbReference type="InterPro" id="IPR005123">
    <property type="entry name" value="Oxoglu/Fe-dep_dioxygenase_dom"/>
</dbReference>
<dbReference type="SUPFAM" id="SSF51197">
    <property type="entry name" value="Clavaminate synthase-like"/>
    <property type="match status" value="1"/>
</dbReference>
<dbReference type="STRING" id="1051891.A0A0C3M0U8"/>
<dbReference type="InterPro" id="IPR027443">
    <property type="entry name" value="IPNS-like_sf"/>
</dbReference>
<dbReference type="Proteomes" id="UP000054248">
    <property type="component" value="Unassembled WGS sequence"/>
</dbReference>
<organism evidence="7 8">
    <name type="scientific">Tulasnella calospora MUT 4182</name>
    <dbReference type="NCBI Taxonomy" id="1051891"/>
    <lineage>
        <taxon>Eukaryota</taxon>
        <taxon>Fungi</taxon>
        <taxon>Dikarya</taxon>
        <taxon>Basidiomycota</taxon>
        <taxon>Agaricomycotina</taxon>
        <taxon>Agaricomycetes</taxon>
        <taxon>Cantharellales</taxon>
        <taxon>Tulasnellaceae</taxon>
        <taxon>Tulasnella</taxon>
    </lineage>
</organism>
<evidence type="ECO:0000313" key="7">
    <source>
        <dbReference type="EMBL" id="KIO27277.1"/>
    </source>
</evidence>
<dbReference type="Pfam" id="PF14226">
    <property type="entry name" value="DIOX_N"/>
    <property type="match status" value="1"/>
</dbReference>
<evidence type="ECO:0000313" key="8">
    <source>
        <dbReference type="Proteomes" id="UP000054248"/>
    </source>
</evidence>
<evidence type="ECO:0000256" key="1">
    <source>
        <dbReference type="ARBA" id="ARBA00008056"/>
    </source>
</evidence>
<dbReference type="Gene3D" id="2.60.120.330">
    <property type="entry name" value="B-lactam Antibiotic, Isopenicillin N Synthase, Chain"/>
    <property type="match status" value="1"/>
</dbReference>
<dbReference type="OrthoDB" id="288590at2759"/>
<dbReference type="EMBL" id="KN823011">
    <property type="protein sequence ID" value="KIO27277.1"/>
    <property type="molecule type" value="Genomic_DNA"/>
</dbReference>
<dbReference type="PANTHER" id="PTHR10209:SF812">
    <property type="entry name" value="2OG-FE(II) OXYGENASE FAMILY, PUTATIVE (AFU_ORTHOLOGUE AFUA_3G14880)-RELATED"/>
    <property type="match status" value="1"/>
</dbReference>
<reference evidence="8" key="2">
    <citation type="submission" date="2015-01" db="EMBL/GenBank/DDBJ databases">
        <title>Evolutionary Origins and Diversification of the Mycorrhizal Mutualists.</title>
        <authorList>
            <consortium name="DOE Joint Genome Institute"/>
            <consortium name="Mycorrhizal Genomics Consortium"/>
            <person name="Kohler A."/>
            <person name="Kuo A."/>
            <person name="Nagy L.G."/>
            <person name="Floudas D."/>
            <person name="Copeland A."/>
            <person name="Barry K.W."/>
            <person name="Cichocki N."/>
            <person name="Veneault-Fourrey C."/>
            <person name="LaButti K."/>
            <person name="Lindquist E.A."/>
            <person name="Lipzen A."/>
            <person name="Lundell T."/>
            <person name="Morin E."/>
            <person name="Murat C."/>
            <person name="Riley R."/>
            <person name="Ohm R."/>
            <person name="Sun H."/>
            <person name="Tunlid A."/>
            <person name="Henrissat B."/>
            <person name="Grigoriev I.V."/>
            <person name="Hibbett D.S."/>
            <person name="Martin F."/>
        </authorList>
    </citation>
    <scope>NUCLEOTIDE SEQUENCE [LARGE SCALE GENOMIC DNA]</scope>
    <source>
        <strain evidence="8">MUT 4182</strain>
    </source>
</reference>
<evidence type="ECO:0000256" key="2">
    <source>
        <dbReference type="ARBA" id="ARBA00022723"/>
    </source>
</evidence>
<sequence>MSSRSEITEIPIIDWTLIENGQKDQFLSQLRHAFVVVGFAYLKNPPVDPALIDEMIKFGPRLFDLPQEEKDALSMVNSPHFMGYNRLGNEITRGKVDAREQFDFVTDATVPTWKKGDPVYLKFNGPAQWPNENSLPGFKATATEYLQQVGKLGFEFMSLLAESLHLPRDTFDKFYESPRESSQHWCKMVKYPVLDPSQGNQGVGPHYDSSFLTLLLQASAQPGLQVQSPSGQWIDAKPIPGTLVVNLGKGLETVTRGVARATCHRVLSPDPALGTRYSIPYFQKISQSIYLNKMVVFEEGVPLPADIEELVRSRSLTDLDAVNYSEYSYEISGIVQLIGRIKSHRNVGERHYPELTAEIFGTKA</sequence>
<dbReference type="PROSITE" id="PS51471">
    <property type="entry name" value="FE2OG_OXY"/>
    <property type="match status" value="1"/>
</dbReference>
<evidence type="ECO:0000256" key="4">
    <source>
        <dbReference type="ARBA" id="ARBA00023004"/>
    </source>
</evidence>
<reference evidence="7 8" key="1">
    <citation type="submission" date="2014-04" db="EMBL/GenBank/DDBJ databases">
        <authorList>
            <consortium name="DOE Joint Genome Institute"/>
            <person name="Kuo A."/>
            <person name="Girlanda M."/>
            <person name="Perotto S."/>
            <person name="Kohler A."/>
            <person name="Nagy L.G."/>
            <person name="Floudas D."/>
            <person name="Copeland A."/>
            <person name="Barry K.W."/>
            <person name="Cichocki N."/>
            <person name="Veneault-Fourrey C."/>
            <person name="LaButti K."/>
            <person name="Lindquist E.A."/>
            <person name="Lipzen A."/>
            <person name="Lundell T."/>
            <person name="Morin E."/>
            <person name="Murat C."/>
            <person name="Sun H."/>
            <person name="Tunlid A."/>
            <person name="Henrissat B."/>
            <person name="Grigoriev I.V."/>
            <person name="Hibbett D.S."/>
            <person name="Martin F."/>
            <person name="Nordberg H.P."/>
            <person name="Cantor M.N."/>
            <person name="Hua S.X."/>
        </authorList>
    </citation>
    <scope>NUCLEOTIDE SEQUENCE [LARGE SCALE GENOMIC DNA]</scope>
    <source>
        <strain evidence="7 8">MUT 4182</strain>
    </source>
</reference>
<dbReference type="InterPro" id="IPR026992">
    <property type="entry name" value="DIOX_N"/>
</dbReference>
<protein>
    <recommendedName>
        <fullName evidence="6">Fe2OG dioxygenase domain-containing protein</fullName>
    </recommendedName>
</protein>
<dbReference type="PANTHER" id="PTHR10209">
    <property type="entry name" value="OXIDOREDUCTASE, 2OG-FE II OXYGENASE FAMILY PROTEIN"/>
    <property type="match status" value="1"/>
</dbReference>
<evidence type="ECO:0000256" key="3">
    <source>
        <dbReference type="ARBA" id="ARBA00023002"/>
    </source>
</evidence>
<dbReference type="Pfam" id="PF03171">
    <property type="entry name" value="2OG-FeII_Oxy"/>
    <property type="match status" value="1"/>
</dbReference>
<evidence type="ECO:0000256" key="5">
    <source>
        <dbReference type="RuleBase" id="RU003682"/>
    </source>
</evidence>
<dbReference type="HOGENOM" id="CLU_010119_1_1_1"/>
<keyword evidence="4 5" id="KW-0408">Iron</keyword>
<keyword evidence="3 5" id="KW-0560">Oxidoreductase</keyword>